<name>A0A1H8G220_9BACI</name>
<dbReference type="Proteomes" id="UP000198553">
    <property type="component" value="Unassembled WGS sequence"/>
</dbReference>
<dbReference type="AlphaFoldDB" id="A0A1H8G220"/>
<dbReference type="Pfam" id="PF07110">
    <property type="entry name" value="EthD"/>
    <property type="match status" value="1"/>
</dbReference>
<evidence type="ECO:0000313" key="2">
    <source>
        <dbReference type="EMBL" id="SEN37805.1"/>
    </source>
</evidence>
<gene>
    <name evidence="2" type="ORF">SAMN05192533_11248</name>
</gene>
<dbReference type="PANTHER" id="PTHR40260:SF2">
    <property type="entry name" value="BLR8190 PROTEIN"/>
    <property type="match status" value="1"/>
</dbReference>
<proteinExistence type="predicted"/>
<sequence>MAKFIVMYEEPKDKDGFEKYYNEVHIPMVEKIPNVQGANVHHVLKTLNKEEPLYLIAELVFESPEVLMQSLATPEFQAVQADVKNIMEYLNKPPVVALVD</sequence>
<evidence type="ECO:0000259" key="1">
    <source>
        <dbReference type="Pfam" id="PF07110"/>
    </source>
</evidence>
<dbReference type="SUPFAM" id="SSF54909">
    <property type="entry name" value="Dimeric alpha+beta barrel"/>
    <property type="match status" value="1"/>
</dbReference>
<reference evidence="3" key="1">
    <citation type="submission" date="2016-10" db="EMBL/GenBank/DDBJ databases">
        <authorList>
            <person name="Varghese N."/>
            <person name="Submissions S."/>
        </authorList>
    </citation>
    <scope>NUCLEOTIDE SEQUENCE [LARGE SCALE GENOMIC DNA]</scope>
    <source>
        <strain evidence="3">B48,IBRC-M 10115,DSM 25386,CECT 8001</strain>
    </source>
</reference>
<dbReference type="PANTHER" id="PTHR40260">
    <property type="entry name" value="BLR8190 PROTEIN"/>
    <property type="match status" value="1"/>
</dbReference>
<protein>
    <recommendedName>
        <fullName evidence="1">EthD domain-containing protein</fullName>
    </recommendedName>
</protein>
<organism evidence="2 3">
    <name type="scientific">Mesobacillus persicus</name>
    <dbReference type="NCBI Taxonomy" id="930146"/>
    <lineage>
        <taxon>Bacteria</taxon>
        <taxon>Bacillati</taxon>
        <taxon>Bacillota</taxon>
        <taxon>Bacilli</taxon>
        <taxon>Bacillales</taxon>
        <taxon>Bacillaceae</taxon>
        <taxon>Mesobacillus</taxon>
    </lineage>
</organism>
<accession>A0A1H8G220</accession>
<dbReference type="OrthoDB" id="5294870at2"/>
<dbReference type="InterPro" id="IPR009799">
    <property type="entry name" value="EthD_dom"/>
</dbReference>
<dbReference type="EMBL" id="FOBW01000012">
    <property type="protein sequence ID" value="SEN37805.1"/>
    <property type="molecule type" value="Genomic_DNA"/>
</dbReference>
<evidence type="ECO:0000313" key="3">
    <source>
        <dbReference type="Proteomes" id="UP000198553"/>
    </source>
</evidence>
<dbReference type="GO" id="GO:0016491">
    <property type="term" value="F:oxidoreductase activity"/>
    <property type="evidence" value="ECO:0007669"/>
    <property type="project" value="InterPro"/>
</dbReference>
<dbReference type="Gene3D" id="3.30.70.100">
    <property type="match status" value="1"/>
</dbReference>
<dbReference type="NCBIfam" id="TIGR02118">
    <property type="entry name" value="EthD family reductase"/>
    <property type="match status" value="1"/>
</dbReference>
<feature type="domain" description="EthD" evidence="1">
    <location>
        <begin position="12"/>
        <end position="87"/>
    </location>
</feature>
<keyword evidence="3" id="KW-1185">Reference proteome</keyword>
<dbReference type="InterPro" id="IPR011008">
    <property type="entry name" value="Dimeric_a/b-barrel"/>
</dbReference>
<dbReference type="RefSeq" id="WP_090748024.1">
    <property type="nucleotide sequence ID" value="NZ_FOBW01000012.1"/>
</dbReference>